<dbReference type="AlphaFoldDB" id="A0AAV5TAE6"/>
<evidence type="ECO:0000259" key="2">
    <source>
        <dbReference type="PROSITE" id="PS00498"/>
    </source>
</evidence>
<dbReference type="PRINTS" id="PR00092">
    <property type="entry name" value="TYROSINASE"/>
</dbReference>
<dbReference type="Proteomes" id="UP001432027">
    <property type="component" value="Unassembled WGS sequence"/>
</dbReference>
<sequence>ITGRMSGPSCILPSGRVYVKGVRKEYRMMSDNERARFHAAMWALKRNGDYDRLAHIHANVNQAPSAHSGPAFLAWHREYIKRFEIALRLVDPSVSLPYWDTTLEGALADVRYSSLWTAELMGSTMNGAVTSGAFRGWTAITGATMVRNLGRDSGRVLNSNDRRLALGKTRIESVMAFTSTRAGCPYSIEWDNLEFAHGYSHVYVGGEMLEQHTAAFDPIFFLYHSYIDSMWEDWRIARQTRNTRPVAYPTNNPACSSVAHFSTSPMSPFAPLQNIDGCSNDYTDNLYSYDTRRPSCALGENCGSKFLFCDRSHGAAHCAAKIRLGIPCAGYVRG</sequence>
<keyword evidence="1" id="KW-0479">Metal-binding</keyword>
<dbReference type="SUPFAM" id="SSF48056">
    <property type="entry name" value="Di-copper centre-containing domain"/>
    <property type="match status" value="1"/>
</dbReference>
<gene>
    <name evidence="3" type="ORF">PENTCL1PPCAC_14285</name>
</gene>
<comment type="caution">
    <text evidence="3">The sequence shown here is derived from an EMBL/GenBank/DDBJ whole genome shotgun (WGS) entry which is preliminary data.</text>
</comment>
<dbReference type="InterPro" id="IPR002227">
    <property type="entry name" value="Tyrosinase_Cu-bd"/>
</dbReference>
<dbReference type="Gene3D" id="1.10.1280.10">
    <property type="entry name" value="Di-copper center containing domain from catechol oxidase"/>
    <property type="match status" value="1"/>
</dbReference>
<dbReference type="PANTHER" id="PTHR11474">
    <property type="entry name" value="TYROSINASE FAMILY MEMBER"/>
    <property type="match status" value="1"/>
</dbReference>
<reference evidence="3" key="1">
    <citation type="submission" date="2023-10" db="EMBL/GenBank/DDBJ databases">
        <title>Genome assembly of Pristionchus species.</title>
        <authorList>
            <person name="Yoshida K."/>
            <person name="Sommer R.J."/>
        </authorList>
    </citation>
    <scope>NUCLEOTIDE SEQUENCE</scope>
    <source>
        <strain evidence="3">RS0144</strain>
    </source>
</reference>
<evidence type="ECO:0000256" key="1">
    <source>
        <dbReference type="ARBA" id="ARBA00022723"/>
    </source>
</evidence>
<evidence type="ECO:0000313" key="3">
    <source>
        <dbReference type="EMBL" id="GMS92110.1"/>
    </source>
</evidence>
<dbReference type="PROSITE" id="PS00498">
    <property type="entry name" value="TYROSINASE_2"/>
    <property type="match status" value="1"/>
</dbReference>
<dbReference type="GO" id="GO:0046872">
    <property type="term" value="F:metal ion binding"/>
    <property type="evidence" value="ECO:0007669"/>
    <property type="project" value="UniProtKB-KW"/>
</dbReference>
<organism evidence="3 4">
    <name type="scientific">Pristionchus entomophagus</name>
    <dbReference type="NCBI Taxonomy" id="358040"/>
    <lineage>
        <taxon>Eukaryota</taxon>
        <taxon>Metazoa</taxon>
        <taxon>Ecdysozoa</taxon>
        <taxon>Nematoda</taxon>
        <taxon>Chromadorea</taxon>
        <taxon>Rhabditida</taxon>
        <taxon>Rhabditina</taxon>
        <taxon>Diplogasteromorpha</taxon>
        <taxon>Diplogasteroidea</taxon>
        <taxon>Neodiplogasteridae</taxon>
        <taxon>Pristionchus</taxon>
    </lineage>
</organism>
<dbReference type="Pfam" id="PF00264">
    <property type="entry name" value="Tyrosinase"/>
    <property type="match status" value="1"/>
</dbReference>
<evidence type="ECO:0000313" key="4">
    <source>
        <dbReference type="Proteomes" id="UP001432027"/>
    </source>
</evidence>
<protein>
    <recommendedName>
        <fullName evidence="2">Tyrosinase copper-binding domain-containing protein</fullName>
    </recommendedName>
</protein>
<name>A0AAV5TAE6_9BILA</name>
<feature type="domain" description="Tyrosinase copper-binding" evidence="2">
    <location>
        <begin position="217"/>
        <end position="228"/>
    </location>
</feature>
<accession>A0AAV5TAE6</accession>
<proteinExistence type="predicted"/>
<feature type="non-terminal residue" evidence="3">
    <location>
        <position position="334"/>
    </location>
</feature>
<dbReference type="InterPro" id="IPR050316">
    <property type="entry name" value="Tyrosinase/Hemocyanin"/>
</dbReference>
<dbReference type="PANTHER" id="PTHR11474:SF21">
    <property type="entry name" value="SHKT DOMAIN-CONTAINING PROTEIN"/>
    <property type="match status" value="1"/>
</dbReference>
<dbReference type="InterPro" id="IPR008922">
    <property type="entry name" value="Di-copper_centre_dom_sf"/>
</dbReference>
<feature type="non-terminal residue" evidence="3">
    <location>
        <position position="1"/>
    </location>
</feature>
<keyword evidence="4" id="KW-1185">Reference proteome</keyword>
<dbReference type="EMBL" id="BTSX01000004">
    <property type="protein sequence ID" value="GMS92110.1"/>
    <property type="molecule type" value="Genomic_DNA"/>
</dbReference>
<dbReference type="GO" id="GO:0016491">
    <property type="term" value="F:oxidoreductase activity"/>
    <property type="evidence" value="ECO:0007669"/>
    <property type="project" value="InterPro"/>
</dbReference>